<dbReference type="InterPro" id="IPR003356">
    <property type="entry name" value="DNA_methylase_A-5"/>
</dbReference>
<dbReference type="InterPro" id="IPR003594">
    <property type="entry name" value="HATPase_dom"/>
</dbReference>
<keyword evidence="12" id="KW-1185">Reference proteome</keyword>
<evidence type="ECO:0000256" key="4">
    <source>
        <dbReference type="ARBA" id="ARBA00022603"/>
    </source>
</evidence>
<evidence type="ECO:0000313" key="12">
    <source>
        <dbReference type="Proteomes" id="UP000289792"/>
    </source>
</evidence>
<feature type="domain" description="Histidine kinase" evidence="10">
    <location>
        <begin position="590"/>
        <end position="820"/>
    </location>
</feature>
<dbReference type="AlphaFoldDB" id="A0A4V1LN53"/>
<dbReference type="SUPFAM" id="SSF53335">
    <property type="entry name" value="S-adenosyl-L-methionine-dependent methyltransferases"/>
    <property type="match status" value="1"/>
</dbReference>
<proteinExistence type="inferred from homology"/>
<evidence type="ECO:0000256" key="1">
    <source>
        <dbReference type="ARBA" id="ARBA00006594"/>
    </source>
</evidence>
<dbReference type="OrthoDB" id="9814572at2"/>
<keyword evidence="7" id="KW-0680">Restriction system</keyword>
<dbReference type="PRINTS" id="PR00507">
    <property type="entry name" value="N12N6MTFRASE"/>
</dbReference>
<dbReference type="GO" id="GO:0008170">
    <property type="term" value="F:N-methyltransferase activity"/>
    <property type="evidence" value="ECO:0007669"/>
    <property type="project" value="InterPro"/>
</dbReference>
<gene>
    <name evidence="11" type="ORF">ESZ48_04205</name>
</gene>
<dbReference type="Pfam" id="PF02518">
    <property type="entry name" value="HATPase_c"/>
    <property type="match status" value="1"/>
</dbReference>
<dbReference type="GO" id="GO:0003677">
    <property type="term" value="F:DNA binding"/>
    <property type="evidence" value="ECO:0007669"/>
    <property type="project" value="UniProtKB-KW"/>
</dbReference>
<keyword evidence="5" id="KW-0808">Transferase</keyword>
<dbReference type="SUPFAM" id="SSF55874">
    <property type="entry name" value="ATPase domain of HSP90 chaperone/DNA topoisomerase II/histidine kinase"/>
    <property type="match status" value="1"/>
</dbReference>
<dbReference type="InterPro" id="IPR029063">
    <property type="entry name" value="SAM-dependent_MTases_sf"/>
</dbReference>
<protein>
    <recommendedName>
        <fullName evidence="3">site-specific DNA-methyltransferase (adenine-specific)</fullName>
        <ecNumber evidence="3">2.1.1.72</ecNumber>
    </recommendedName>
</protein>
<sequence>MREENYIENVEVKSITESLWRLISSLSSVLSVEQYHVILFLLSAYYEGIIGKELMEGEVDYEGFYYALEDDHRYCDLLKIYKPIIDGIPEWPLEIIIKKFSIIDSDISESVFNRVFDNLLFKIASNQGKYSGEFLLPNEITSLIMGIIDIPKGAKVFNPFAGLASFATHLNNEESYYGQEINSTWVLGKLNLIRLDKSRAVSIEYRVENPIENWPETIDFDIIVSKPPFIKWRDVRIPSKLGAYTLNNSYAYGIDKSISSISENGQVVIVVPEGFLLTQNSNDIAQKTYLVEKNLLDSIISLPAGIIHNTGVKTSIIILKNSRPTNDPIKMFDLSDIYLTEAKNRVLDVKRSLEIINAKEEKFSVAVSGNQIKQENYDFSVGRFMVAQNNGTPLAEFFEIANGTLSPEMDKYPIIKVRDIISSSPYLDVSIVKEISSKRRPKFLSGQYLFINTAGSLLHSAISKDSQIIFFQSDQIVVLKLKDENKINLEYIHYILKSEEIKSQIRMLTGGSTQPMRMRNEDILSLRISLPTLEEQNKYVINQMMTLIRKEEVSLNKLKTDAGIEIADDISYLRHSLAGSVKNTRDSFSKVVAILNEQIFNIYPDLQLLTKTPRSKITLGEHLNIISKDLEEIKNTLNRTSVEIDVRTMSMTPIDFIDFIEKYTQVLSANRNHEFRTMFKYDRSLIENNNIDSIYILGNREMLRTALENIVENAVKHAFHDEPNPLIEFDLMFDFESDNMLQLDISNNGKVIPENFSIDDLTRKGQRVGQYGGDGFGGYLIKVIIEAHKGYVDITDESGSEGIDYPRISTSFEIKLPFTTNPDEYV</sequence>
<keyword evidence="6" id="KW-0949">S-adenosyl-L-methionine</keyword>
<accession>A0A4V1LN53</accession>
<dbReference type="RefSeq" id="WP_129016082.1">
    <property type="nucleotide sequence ID" value="NZ_SDDZ01000002.1"/>
</dbReference>
<dbReference type="InterPro" id="IPR000055">
    <property type="entry name" value="Restrct_endonuc_typeI_TRD"/>
</dbReference>
<keyword evidence="4" id="KW-0489">Methyltransferase</keyword>
<dbReference type="InterPro" id="IPR005467">
    <property type="entry name" value="His_kinase_dom"/>
</dbReference>
<evidence type="ECO:0000256" key="3">
    <source>
        <dbReference type="ARBA" id="ARBA00011900"/>
    </source>
</evidence>
<dbReference type="GO" id="GO:0009307">
    <property type="term" value="P:DNA restriction-modification system"/>
    <property type="evidence" value="ECO:0007669"/>
    <property type="project" value="UniProtKB-KW"/>
</dbReference>
<dbReference type="Gene3D" id="3.90.220.20">
    <property type="entry name" value="DNA methylase specificity domains"/>
    <property type="match status" value="1"/>
</dbReference>
<dbReference type="Pfam" id="PF01420">
    <property type="entry name" value="Methylase_S"/>
    <property type="match status" value="1"/>
</dbReference>
<dbReference type="EC" id="2.1.1.72" evidence="3"/>
<dbReference type="PROSITE" id="PS50109">
    <property type="entry name" value="HIS_KIN"/>
    <property type="match status" value="1"/>
</dbReference>
<dbReference type="PANTHER" id="PTHR42933">
    <property type="entry name" value="SLR6095 PROTEIN"/>
    <property type="match status" value="1"/>
</dbReference>
<dbReference type="InterPro" id="IPR051537">
    <property type="entry name" value="DNA_Adenine_Mtase"/>
</dbReference>
<dbReference type="PANTHER" id="PTHR42933:SF1">
    <property type="entry name" value="SITE-SPECIFIC DNA-METHYLTRANSFERASE (ADENINE-SPECIFIC)"/>
    <property type="match status" value="1"/>
</dbReference>
<evidence type="ECO:0000313" key="11">
    <source>
        <dbReference type="EMBL" id="RXJ51086.1"/>
    </source>
</evidence>
<dbReference type="SMART" id="SM00387">
    <property type="entry name" value="HATPase_c"/>
    <property type="match status" value="1"/>
</dbReference>
<organism evidence="11 12">
    <name type="scientific">Gelidibacter gilvus</name>
    <dbReference type="NCBI Taxonomy" id="59602"/>
    <lineage>
        <taxon>Bacteria</taxon>
        <taxon>Pseudomonadati</taxon>
        <taxon>Bacteroidota</taxon>
        <taxon>Flavobacteriia</taxon>
        <taxon>Flavobacteriales</taxon>
        <taxon>Flavobacteriaceae</taxon>
        <taxon>Gelidibacter</taxon>
    </lineage>
</organism>
<comment type="similarity">
    <text evidence="1">Belongs to the N(4)/N(6)-methyltransferase family.</text>
</comment>
<dbReference type="Gene3D" id="3.40.50.150">
    <property type="entry name" value="Vaccinia Virus protein VP39"/>
    <property type="match status" value="1"/>
</dbReference>
<reference evidence="11 12" key="1">
    <citation type="submission" date="2019-01" db="EMBL/GenBank/DDBJ databases">
        <title>Genome sequence of the Antarctic species Gelidibacter gilvus ACAM 158(T).</title>
        <authorList>
            <person name="Bowman J.P."/>
        </authorList>
    </citation>
    <scope>NUCLEOTIDE SEQUENCE [LARGE SCALE GENOMIC DNA]</scope>
    <source>
        <strain evidence="11 12">IC158</strain>
    </source>
</reference>
<comment type="similarity">
    <text evidence="2">Belongs to the type-I restriction system S methylase family.</text>
</comment>
<dbReference type="Pfam" id="PF02384">
    <property type="entry name" value="N6_Mtase"/>
    <property type="match status" value="1"/>
</dbReference>
<dbReference type="EMBL" id="SDDZ01000002">
    <property type="protein sequence ID" value="RXJ51086.1"/>
    <property type="molecule type" value="Genomic_DNA"/>
</dbReference>
<dbReference type="Proteomes" id="UP000289792">
    <property type="component" value="Unassembled WGS sequence"/>
</dbReference>
<evidence type="ECO:0000256" key="8">
    <source>
        <dbReference type="ARBA" id="ARBA00023125"/>
    </source>
</evidence>
<evidence type="ECO:0000256" key="5">
    <source>
        <dbReference type="ARBA" id="ARBA00022679"/>
    </source>
</evidence>
<evidence type="ECO:0000259" key="10">
    <source>
        <dbReference type="PROSITE" id="PS50109"/>
    </source>
</evidence>
<dbReference type="Gene3D" id="3.30.565.10">
    <property type="entry name" value="Histidine kinase-like ATPase, C-terminal domain"/>
    <property type="match status" value="1"/>
</dbReference>
<evidence type="ECO:0000256" key="7">
    <source>
        <dbReference type="ARBA" id="ARBA00022747"/>
    </source>
</evidence>
<dbReference type="InterPro" id="IPR036890">
    <property type="entry name" value="HATPase_C_sf"/>
</dbReference>
<dbReference type="InterPro" id="IPR044946">
    <property type="entry name" value="Restrct_endonuc_typeI_TRD_sf"/>
</dbReference>
<evidence type="ECO:0000256" key="2">
    <source>
        <dbReference type="ARBA" id="ARBA00010923"/>
    </source>
</evidence>
<dbReference type="GO" id="GO:0032259">
    <property type="term" value="P:methylation"/>
    <property type="evidence" value="ECO:0007669"/>
    <property type="project" value="UniProtKB-KW"/>
</dbReference>
<evidence type="ECO:0000256" key="9">
    <source>
        <dbReference type="ARBA" id="ARBA00047942"/>
    </source>
</evidence>
<comment type="caution">
    <text evidence="11">The sequence shown here is derived from an EMBL/GenBank/DDBJ whole genome shotgun (WGS) entry which is preliminary data.</text>
</comment>
<comment type="catalytic activity">
    <reaction evidence="9">
        <text>a 2'-deoxyadenosine in DNA + S-adenosyl-L-methionine = an N(6)-methyl-2'-deoxyadenosine in DNA + S-adenosyl-L-homocysteine + H(+)</text>
        <dbReference type="Rhea" id="RHEA:15197"/>
        <dbReference type="Rhea" id="RHEA-COMP:12418"/>
        <dbReference type="Rhea" id="RHEA-COMP:12419"/>
        <dbReference type="ChEBI" id="CHEBI:15378"/>
        <dbReference type="ChEBI" id="CHEBI:57856"/>
        <dbReference type="ChEBI" id="CHEBI:59789"/>
        <dbReference type="ChEBI" id="CHEBI:90615"/>
        <dbReference type="ChEBI" id="CHEBI:90616"/>
        <dbReference type="EC" id="2.1.1.72"/>
    </reaction>
</comment>
<dbReference type="SUPFAM" id="SSF116734">
    <property type="entry name" value="DNA methylase specificity domain"/>
    <property type="match status" value="1"/>
</dbReference>
<dbReference type="GO" id="GO:0009007">
    <property type="term" value="F:site-specific DNA-methyltransferase (adenine-specific) activity"/>
    <property type="evidence" value="ECO:0007669"/>
    <property type="project" value="UniProtKB-EC"/>
</dbReference>
<keyword evidence="8" id="KW-0238">DNA-binding</keyword>
<evidence type="ECO:0000256" key="6">
    <source>
        <dbReference type="ARBA" id="ARBA00022691"/>
    </source>
</evidence>
<name>A0A4V1LN53_9FLAO</name>